<reference evidence="1" key="1">
    <citation type="submission" date="2020-04" db="EMBL/GenBank/DDBJ databases">
        <authorList>
            <person name="Chiriac C."/>
            <person name="Salcher M."/>
            <person name="Ghai R."/>
            <person name="Kavagutti S V."/>
        </authorList>
    </citation>
    <scope>NUCLEOTIDE SEQUENCE</scope>
</reference>
<evidence type="ECO:0008006" key="2">
    <source>
        <dbReference type="Google" id="ProtNLM"/>
    </source>
</evidence>
<protein>
    <recommendedName>
        <fullName evidence="2">Tail fiber protein</fullName>
    </recommendedName>
</protein>
<evidence type="ECO:0000313" key="1">
    <source>
        <dbReference type="EMBL" id="CAB4123470.1"/>
    </source>
</evidence>
<name>A0A6J5KTM2_9CAUD</name>
<accession>A0A6J5KTM2</accession>
<sequence>MSRSFLTNINLNKNELQNAAIQALSTAPNTPVVGQVYFDSAIGNLRQWNGTVWLDYVTTESGNEFIRSVDSNFTVTSGELALANDVTIERQLQFKATGFNAPTVELYNDTDGNFWVSNSAQNIVIVPGEGADAYLYGANPGNQIATKNYVDATAQGLSVLASVFAASSDNVDISNPGLTIGGVDFSHLFGWAKRVLLKDQTDATQNGIYYYMYPDSPLIPSEEVTDVALKEGSYVLVETGTHAAQGWIITSYDSGTGASVWTQFSAAGEYTAGTGISITGNEIAVTTVPVANGGTGATTAVDARANLGATTKVAVNNGSLIATSGAVTWAITHGLGNKDVTVQVRKVSNDELVEVDVILTDLNTVTLSWVSGDVAADVFRAVIVG</sequence>
<dbReference type="EMBL" id="LR796174">
    <property type="protein sequence ID" value="CAB4123470.1"/>
    <property type="molecule type" value="Genomic_DNA"/>
</dbReference>
<proteinExistence type="predicted"/>
<gene>
    <name evidence="1" type="ORF">UFOVP46_1</name>
</gene>
<organism evidence="1">
    <name type="scientific">uncultured Caudovirales phage</name>
    <dbReference type="NCBI Taxonomy" id="2100421"/>
    <lineage>
        <taxon>Viruses</taxon>
        <taxon>Duplodnaviria</taxon>
        <taxon>Heunggongvirae</taxon>
        <taxon>Uroviricota</taxon>
        <taxon>Caudoviricetes</taxon>
        <taxon>Peduoviridae</taxon>
        <taxon>Maltschvirus</taxon>
        <taxon>Maltschvirus maltsch</taxon>
    </lineage>
</organism>